<reference evidence="2 3" key="1">
    <citation type="submission" date="2017-06" db="EMBL/GenBank/DDBJ databases">
        <title>Novel microbial phyla capable of carbon fixation and sulfur reduction in deep-sea sediments.</title>
        <authorList>
            <person name="Huang J."/>
            <person name="Baker B."/>
            <person name="Wang Y."/>
        </authorList>
    </citation>
    <scope>NUCLEOTIDE SEQUENCE [LARGE SCALE GENOMIC DNA]</scope>
    <source>
        <strain evidence="2">B3_TA06</strain>
    </source>
</reference>
<protein>
    <recommendedName>
        <fullName evidence="4">Intracellular proteinase inhibitor BsuPI domain-containing protein</fullName>
    </recommendedName>
</protein>
<evidence type="ECO:0008006" key="4">
    <source>
        <dbReference type="Google" id="ProtNLM"/>
    </source>
</evidence>
<feature type="chain" id="PRO_5022126915" description="Intracellular proteinase inhibitor BsuPI domain-containing protein" evidence="1">
    <location>
        <begin position="21"/>
        <end position="300"/>
    </location>
</feature>
<feature type="signal peptide" evidence="1">
    <location>
        <begin position="1"/>
        <end position="20"/>
    </location>
</feature>
<evidence type="ECO:0000313" key="3">
    <source>
        <dbReference type="Proteomes" id="UP000317778"/>
    </source>
</evidence>
<evidence type="ECO:0000313" key="2">
    <source>
        <dbReference type="EMBL" id="TKJ39003.1"/>
    </source>
</evidence>
<keyword evidence="1" id="KW-0732">Signal</keyword>
<organism evidence="2 3">
    <name type="scientific">candidate division TA06 bacterium B3_TA06</name>
    <dbReference type="NCBI Taxonomy" id="2012487"/>
    <lineage>
        <taxon>Bacteria</taxon>
        <taxon>Bacteria division TA06</taxon>
    </lineage>
</organism>
<name>A0A532UVN8_UNCT6</name>
<accession>A0A532UVN8</accession>
<dbReference type="EMBL" id="NJBO01000025">
    <property type="protein sequence ID" value="TKJ39003.1"/>
    <property type="molecule type" value="Genomic_DNA"/>
</dbReference>
<sequence>MKNYGIVVILAFVTLTSLFAAEAPPASMHLKLGKDTLALAEPTYLTATITNNMNQDLLLDNFILFRLEQEPFRFSLFLITPNGQEWAYVGTRGSVFISYAPTVRHHLLVPPGQSASKGKILWWTTFAPRKYQSALEKLPSGTYKLFATYELPDQENLHKVVIYSDTVQLVFLPLNKMHLPALIEMDSLRRYFTGGDASWRVLPRLQRIGDSKTPYSEAAHALFYGWTNSFDSLTRGKAHFDELYPQSQFQLKFLKRQFLYAKREGKANELDSLNRLLLEIEPSNTDALLRQGVIRHPATR</sequence>
<dbReference type="AlphaFoldDB" id="A0A532UVN8"/>
<comment type="caution">
    <text evidence="2">The sequence shown here is derived from an EMBL/GenBank/DDBJ whole genome shotgun (WGS) entry which is preliminary data.</text>
</comment>
<dbReference type="Proteomes" id="UP000317778">
    <property type="component" value="Unassembled WGS sequence"/>
</dbReference>
<proteinExistence type="predicted"/>
<gene>
    <name evidence="2" type="ORF">CEE36_10520</name>
</gene>
<evidence type="ECO:0000256" key="1">
    <source>
        <dbReference type="SAM" id="SignalP"/>
    </source>
</evidence>